<name>M6VV15_LEPBO</name>
<organism evidence="1 2">
    <name type="scientific">Leptospira borgpetersenii serovar Pomona str. 200901868</name>
    <dbReference type="NCBI Taxonomy" id="1192866"/>
    <lineage>
        <taxon>Bacteria</taxon>
        <taxon>Pseudomonadati</taxon>
        <taxon>Spirochaetota</taxon>
        <taxon>Spirochaetia</taxon>
        <taxon>Leptospirales</taxon>
        <taxon>Leptospiraceae</taxon>
        <taxon>Leptospira</taxon>
    </lineage>
</organism>
<comment type="caution">
    <text evidence="1">The sequence shown here is derived from an EMBL/GenBank/DDBJ whole genome shotgun (WGS) entry which is preliminary data.</text>
</comment>
<evidence type="ECO:0000313" key="1">
    <source>
        <dbReference type="EMBL" id="EMO61352.1"/>
    </source>
</evidence>
<dbReference type="EMBL" id="AKWF02000099">
    <property type="protein sequence ID" value="EMO61352.1"/>
    <property type="molecule type" value="Genomic_DNA"/>
</dbReference>
<dbReference type="AlphaFoldDB" id="M6VV15"/>
<dbReference type="Proteomes" id="UP000012159">
    <property type="component" value="Unassembled WGS sequence"/>
</dbReference>
<gene>
    <name evidence="1" type="ORF">LEP1GSC133_0654</name>
</gene>
<dbReference type="STRING" id="1192866.LEP1GSC133_0654"/>
<evidence type="ECO:0000313" key="2">
    <source>
        <dbReference type="Proteomes" id="UP000012159"/>
    </source>
</evidence>
<sequence length="44" mass="5203">MSKVPTFKNKYKINYLDVSYEIGPIIDYGKDFNFIKYLAKRLPA</sequence>
<proteinExistence type="predicted"/>
<accession>M6VV15</accession>
<protein>
    <submittedName>
        <fullName evidence="1">Uncharacterized protein</fullName>
    </submittedName>
</protein>
<reference evidence="1 2" key="1">
    <citation type="submission" date="2013-01" db="EMBL/GenBank/DDBJ databases">
        <authorList>
            <person name="Harkins D.M."/>
            <person name="Durkin A.S."/>
            <person name="Brinkac L.M."/>
            <person name="Haft D.H."/>
            <person name="Selengut J.D."/>
            <person name="Sanka R."/>
            <person name="DePew J."/>
            <person name="Purushe J."/>
            <person name="Picardeau M."/>
            <person name="Werts C."/>
            <person name="Goarant C."/>
            <person name="Vinetz J.M."/>
            <person name="Sutton G.G."/>
            <person name="Nierman W.C."/>
            <person name="Fouts D.E."/>
        </authorList>
    </citation>
    <scope>NUCLEOTIDE SEQUENCE [LARGE SCALE GENOMIC DNA]</scope>
    <source>
        <strain evidence="1 2">200901868</strain>
    </source>
</reference>